<dbReference type="AlphaFoldDB" id="A0A8J7F7H0"/>
<organism evidence="2 3">
    <name type="scientific">Plectonema cf. radiosum LEGE 06105</name>
    <dbReference type="NCBI Taxonomy" id="945769"/>
    <lineage>
        <taxon>Bacteria</taxon>
        <taxon>Bacillati</taxon>
        <taxon>Cyanobacteriota</taxon>
        <taxon>Cyanophyceae</taxon>
        <taxon>Oscillatoriophycideae</taxon>
        <taxon>Oscillatoriales</taxon>
        <taxon>Microcoleaceae</taxon>
        <taxon>Plectonema</taxon>
    </lineage>
</organism>
<dbReference type="SUPFAM" id="SSF53756">
    <property type="entry name" value="UDP-Glycosyltransferase/glycogen phosphorylase"/>
    <property type="match status" value="1"/>
</dbReference>
<feature type="domain" description="Glycosyltransferase family 28 N-terminal" evidence="1">
    <location>
        <begin position="4"/>
        <end position="55"/>
    </location>
</feature>
<dbReference type="Pfam" id="PF03033">
    <property type="entry name" value="Glyco_transf_28"/>
    <property type="match status" value="1"/>
</dbReference>
<comment type="caution">
    <text evidence="2">The sequence shown here is derived from an EMBL/GenBank/DDBJ whole genome shotgun (WGS) entry which is preliminary data.</text>
</comment>
<gene>
    <name evidence="2" type="ORF">IQ247_31645</name>
</gene>
<dbReference type="RefSeq" id="WP_193926185.1">
    <property type="nucleotide sequence ID" value="NZ_JADEWL010000274.1"/>
</dbReference>
<dbReference type="EMBL" id="JADEWL010000274">
    <property type="protein sequence ID" value="MBE9217153.1"/>
    <property type="molecule type" value="Genomic_DNA"/>
</dbReference>
<dbReference type="GO" id="GO:1901137">
    <property type="term" value="P:carbohydrate derivative biosynthetic process"/>
    <property type="evidence" value="ECO:0007669"/>
    <property type="project" value="UniProtKB-ARBA"/>
</dbReference>
<evidence type="ECO:0000313" key="3">
    <source>
        <dbReference type="Proteomes" id="UP000620559"/>
    </source>
</evidence>
<dbReference type="GO" id="GO:0016758">
    <property type="term" value="F:hexosyltransferase activity"/>
    <property type="evidence" value="ECO:0007669"/>
    <property type="project" value="InterPro"/>
</dbReference>
<evidence type="ECO:0000313" key="2">
    <source>
        <dbReference type="EMBL" id="MBE9217153.1"/>
    </source>
</evidence>
<keyword evidence="3" id="KW-1185">Reference proteome</keyword>
<reference evidence="2" key="1">
    <citation type="submission" date="2020-10" db="EMBL/GenBank/DDBJ databases">
        <authorList>
            <person name="Castelo-Branco R."/>
            <person name="Eusebio N."/>
            <person name="Adriana R."/>
            <person name="Vieira A."/>
            <person name="Brugerolle De Fraissinette N."/>
            <person name="Rezende De Castro R."/>
            <person name="Schneider M.P."/>
            <person name="Vasconcelos V."/>
            <person name="Leao P.N."/>
        </authorList>
    </citation>
    <scope>NUCLEOTIDE SEQUENCE</scope>
    <source>
        <strain evidence="2">LEGE 06105</strain>
    </source>
</reference>
<dbReference type="GO" id="GO:0005975">
    <property type="term" value="P:carbohydrate metabolic process"/>
    <property type="evidence" value="ECO:0007669"/>
    <property type="project" value="InterPro"/>
</dbReference>
<sequence length="66" mass="7491">MSRIVLTTIGSFGDLHPKVAIAFELRHRGHDVVFATHKEYQNKIEALGFEFHQMRPANTALADLSR</sequence>
<protein>
    <submittedName>
        <fullName evidence="2">Glycosyltransferase</fullName>
    </submittedName>
</protein>
<name>A0A8J7F7H0_9CYAN</name>
<evidence type="ECO:0000259" key="1">
    <source>
        <dbReference type="Pfam" id="PF03033"/>
    </source>
</evidence>
<accession>A0A8J7F7H0</accession>
<dbReference type="Proteomes" id="UP000620559">
    <property type="component" value="Unassembled WGS sequence"/>
</dbReference>
<proteinExistence type="predicted"/>
<dbReference type="InterPro" id="IPR004276">
    <property type="entry name" value="GlycoTrans_28_N"/>
</dbReference>
<dbReference type="Gene3D" id="3.40.50.2000">
    <property type="entry name" value="Glycogen Phosphorylase B"/>
    <property type="match status" value="1"/>
</dbReference>